<feature type="coiled-coil region" evidence="1">
    <location>
        <begin position="45"/>
        <end position="72"/>
    </location>
</feature>
<sequence>MNTKTPFPYSLDSKEWWSLSNLPPEDQAIILQKEWWIFEHAYKVKDDVEEVLKNNQNELKRKSSKIEELERNLKFQTLYSEIIILINTASEDEKEELDKIFYGIRQSQDRNAYEDLNNLLIKFSIKTNNQNLFNKLLTVPEAWLNVPSLIFAIESWNIIFAKWIINNLMNNFFLFEDIENFRHRVISRIDKNLVSEDYLDLVWQTFIEARDVKLKLK</sequence>
<proteinExistence type="predicted"/>
<reference evidence="2" key="1">
    <citation type="journal article" date="2012" name="Science">
        <title>Fermentation, hydrogen, and sulfur metabolism in multiple uncultivated bacterial phyla.</title>
        <authorList>
            <person name="Wrighton K.C."/>
            <person name="Thomas B.C."/>
            <person name="Sharon I."/>
            <person name="Miller C.S."/>
            <person name="Castelle C.J."/>
            <person name="VerBerkmoes N.C."/>
            <person name="Wilkins M.J."/>
            <person name="Hettich R.L."/>
            <person name="Lipton M.S."/>
            <person name="Williams K.H."/>
            <person name="Long P.E."/>
            <person name="Banfield J.F."/>
        </authorList>
    </citation>
    <scope>NUCLEOTIDE SEQUENCE [LARGE SCALE GENOMIC DNA]</scope>
</reference>
<evidence type="ECO:0000256" key="1">
    <source>
        <dbReference type="SAM" id="Coils"/>
    </source>
</evidence>
<gene>
    <name evidence="2" type="ORF">ACD_4C00425G0001</name>
</gene>
<comment type="caution">
    <text evidence="2">The sequence shown here is derived from an EMBL/GenBank/DDBJ whole genome shotgun (WGS) entry which is preliminary data.</text>
</comment>
<protein>
    <submittedName>
        <fullName evidence="2">Uncharacterized protein</fullName>
    </submittedName>
</protein>
<accession>K2G7T1</accession>
<keyword evidence="1" id="KW-0175">Coiled coil</keyword>
<evidence type="ECO:0000313" key="2">
    <source>
        <dbReference type="EMBL" id="EKE26119.1"/>
    </source>
</evidence>
<name>K2G7T1_9BACT</name>
<dbReference type="EMBL" id="AMFJ01000941">
    <property type="protein sequence ID" value="EKE26119.1"/>
    <property type="molecule type" value="Genomic_DNA"/>
</dbReference>
<dbReference type="AlphaFoldDB" id="K2G7T1"/>
<organism evidence="2">
    <name type="scientific">uncultured bacterium</name>
    <name type="common">gcode 4</name>
    <dbReference type="NCBI Taxonomy" id="1234023"/>
    <lineage>
        <taxon>Bacteria</taxon>
        <taxon>environmental samples</taxon>
    </lineage>
</organism>